<sequence length="186" mass="20585">MAPYSIRVVGDPVLRQRASEVGDIDGRLAKLADDMIATMYDAPGAGLAAPQVGVQKRLFVYDSHDDTGAHVIVNPTISESRGEWTFEEGCLSVPGLSWEIVRPDEVHLTGWDLDGNELSIEADGYLGRIFQHELDHLDGVLLLERLDEDTRKAALRTLRDRQLSADVLESEAEVAPRRMLRLPGRA</sequence>
<accession>A0A6J4I0D4</accession>
<comment type="cofactor">
    <cofactor evidence="2">
        <name>Fe(2+)</name>
        <dbReference type="ChEBI" id="CHEBI:29033"/>
    </cofactor>
    <text evidence="2">Binds 1 Fe(2+) ion.</text>
</comment>
<dbReference type="SUPFAM" id="SSF56420">
    <property type="entry name" value="Peptide deformylase"/>
    <property type="match status" value="1"/>
</dbReference>
<dbReference type="PANTHER" id="PTHR10458:SF22">
    <property type="entry name" value="PEPTIDE DEFORMYLASE"/>
    <property type="match status" value="1"/>
</dbReference>
<evidence type="ECO:0000256" key="2">
    <source>
        <dbReference type="HAMAP-Rule" id="MF_00163"/>
    </source>
</evidence>
<name>A0A6J4I0D4_9ACTN</name>
<keyword evidence="2" id="KW-0479">Metal-binding</keyword>
<organism evidence="3">
    <name type="scientific">uncultured Acidimicrobiales bacterium</name>
    <dbReference type="NCBI Taxonomy" id="310071"/>
    <lineage>
        <taxon>Bacteria</taxon>
        <taxon>Bacillati</taxon>
        <taxon>Actinomycetota</taxon>
        <taxon>Acidimicrobiia</taxon>
        <taxon>Acidimicrobiales</taxon>
        <taxon>environmental samples</taxon>
    </lineage>
</organism>
<dbReference type="NCBIfam" id="NF001159">
    <property type="entry name" value="PRK00150.1-3"/>
    <property type="match status" value="1"/>
</dbReference>
<comment type="similarity">
    <text evidence="1 2">Belongs to the polypeptide deformylase family.</text>
</comment>
<dbReference type="InterPro" id="IPR023635">
    <property type="entry name" value="Peptide_deformylase"/>
</dbReference>
<evidence type="ECO:0000256" key="1">
    <source>
        <dbReference type="ARBA" id="ARBA00010759"/>
    </source>
</evidence>
<protein>
    <recommendedName>
        <fullName evidence="2">Peptide deformylase</fullName>
        <shortName evidence="2">PDF</shortName>
        <ecNumber evidence="2">3.5.1.88</ecNumber>
    </recommendedName>
    <alternativeName>
        <fullName evidence="2">Polypeptide deformylase</fullName>
    </alternativeName>
</protein>
<feature type="binding site" evidence="2">
    <location>
        <position position="136"/>
    </location>
    <ligand>
        <name>Fe cation</name>
        <dbReference type="ChEBI" id="CHEBI:24875"/>
    </ligand>
</feature>
<dbReference type="HAMAP" id="MF_00163">
    <property type="entry name" value="Pep_deformylase"/>
    <property type="match status" value="1"/>
</dbReference>
<dbReference type="EC" id="3.5.1.88" evidence="2"/>
<dbReference type="GO" id="GO:0006412">
    <property type="term" value="P:translation"/>
    <property type="evidence" value="ECO:0007669"/>
    <property type="project" value="UniProtKB-UniRule"/>
</dbReference>
<dbReference type="Pfam" id="PF01327">
    <property type="entry name" value="Pep_deformylase"/>
    <property type="match status" value="1"/>
</dbReference>
<dbReference type="EMBL" id="CADCSY010000071">
    <property type="protein sequence ID" value="CAA9238052.1"/>
    <property type="molecule type" value="Genomic_DNA"/>
</dbReference>
<dbReference type="GO" id="GO:0042586">
    <property type="term" value="F:peptide deformylase activity"/>
    <property type="evidence" value="ECO:0007669"/>
    <property type="project" value="UniProtKB-UniRule"/>
</dbReference>
<keyword evidence="2" id="KW-0408">Iron</keyword>
<dbReference type="AlphaFoldDB" id="A0A6J4I0D4"/>
<dbReference type="PANTHER" id="PTHR10458">
    <property type="entry name" value="PEPTIDE DEFORMYLASE"/>
    <property type="match status" value="1"/>
</dbReference>
<reference evidence="3" key="1">
    <citation type="submission" date="2020-02" db="EMBL/GenBank/DDBJ databases">
        <authorList>
            <person name="Meier V. D."/>
        </authorList>
    </citation>
    <scope>NUCLEOTIDE SEQUENCE</scope>
    <source>
        <strain evidence="3">AVDCRST_MAG20</strain>
    </source>
</reference>
<proteinExistence type="inferred from homology"/>
<dbReference type="PRINTS" id="PR01576">
    <property type="entry name" value="PDEFORMYLASE"/>
</dbReference>
<feature type="binding site" evidence="2">
    <location>
        <position position="132"/>
    </location>
    <ligand>
        <name>Fe cation</name>
        <dbReference type="ChEBI" id="CHEBI:24875"/>
    </ligand>
</feature>
<keyword evidence="2 3" id="KW-0378">Hydrolase</keyword>
<comment type="catalytic activity">
    <reaction evidence="2">
        <text>N-terminal N-formyl-L-methionyl-[peptide] + H2O = N-terminal L-methionyl-[peptide] + formate</text>
        <dbReference type="Rhea" id="RHEA:24420"/>
        <dbReference type="Rhea" id="RHEA-COMP:10639"/>
        <dbReference type="Rhea" id="RHEA-COMP:10640"/>
        <dbReference type="ChEBI" id="CHEBI:15377"/>
        <dbReference type="ChEBI" id="CHEBI:15740"/>
        <dbReference type="ChEBI" id="CHEBI:49298"/>
        <dbReference type="ChEBI" id="CHEBI:64731"/>
        <dbReference type="EC" id="3.5.1.88"/>
    </reaction>
</comment>
<dbReference type="Gene3D" id="3.90.45.10">
    <property type="entry name" value="Peptide deformylase"/>
    <property type="match status" value="1"/>
</dbReference>
<dbReference type="GO" id="GO:0046872">
    <property type="term" value="F:metal ion binding"/>
    <property type="evidence" value="ECO:0007669"/>
    <property type="project" value="UniProtKB-KW"/>
</dbReference>
<dbReference type="InterPro" id="IPR036821">
    <property type="entry name" value="Peptide_deformylase_sf"/>
</dbReference>
<dbReference type="CDD" id="cd00487">
    <property type="entry name" value="Pep_deformylase"/>
    <property type="match status" value="1"/>
</dbReference>
<comment type="function">
    <text evidence="2">Removes the formyl group from the N-terminal Met of newly synthesized proteins. Requires at least a dipeptide for an efficient rate of reaction. N-terminal L-methionine is a prerequisite for activity but the enzyme has broad specificity at other positions.</text>
</comment>
<feature type="binding site" evidence="2">
    <location>
        <position position="90"/>
    </location>
    <ligand>
        <name>Fe cation</name>
        <dbReference type="ChEBI" id="CHEBI:24875"/>
    </ligand>
</feature>
<evidence type="ECO:0000313" key="3">
    <source>
        <dbReference type="EMBL" id="CAA9238052.1"/>
    </source>
</evidence>
<gene>
    <name evidence="2" type="primary">def</name>
    <name evidence="3" type="ORF">AVDCRST_MAG20-1586</name>
</gene>
<dbReference type="PIRSF" id="PIRSF004749">
    <property type="entry name" value="Pep_def"/>
    <property type="match status" value="1"/>
</dbReference>
<dbReference type="NCBIfam" id="TIGR00079">
    <property type="entry name" value="pept_deformyl"/>
    <property type="match status" value="1"/>
</dbReference>
<feature type="active site" evidence="2">
    <location>
        <position position="133"/>
    </location>
</feature>
<keyword evidence="2" id="KW-0648">Protein biosynthesis</keyword>